<dbReference type="RefSeq" id="XP_005819923.1">
    <property type="nucleotide sequence ID" value="XM_005819866.1"/>
</dbReference>
<keyword evidence="4" id="KW-1185">Reference proteome</keyword>
<accession>L1I9N8</accession>
<gene>
    <name evidence="2" type="ORF">GUITHDRAFT_156194</name>
</gene>
<reference evidence="3" key="3">
    <citation type="submission" date="2016-03" db="UniProtKB">
        <authorList>
            <consortium name="EnsemblProtists"/>
        </authorList>
    </citation>
    <scope>IDENTIFICATION</scope>
</reference>
<feature type="region of interest" description="Disordered" evidence="1">
    <location>
        <begin position="1"/>
        <end position="21"/>
    </location>
</feature>
<dbReference type="PaxDb" id="55529-EKX32943"/>
<dbReference type="EnsemblProtists" id="EKX32943">
    <property type="protein sequence ID" value="EKX32943"/>
    <property type="gene ID" value="GUITHDRAFT_156194"/>
</dbReference>
<name>L1I9N8_GUITC</name>
<evidence type="ECO:0000313" key="3">
    <source>
        <dbReference type="EnsemblProtists" id="EKX32943"/>
    </source>
</evidence>
<reference evidence="2 4" key="1">
    <citation type="journal article" date="2012" name="Nature">
        <title>Algal genomes reveal evolutionary mosaicism and the fate of nucleomorphs.</title>
        <authorList>
            <consortium name="DOE Joint Genome Institute"/>
            <person name="Curtis B.A."/>
            <person name="Tanifuji G."/>
            <person name="Burki F."/>
            <person name="Gruber A."/>
            <person name="Irimia M."/>
            <person name="Maruyama S."/>
            <person name="Arias M.C."/>
            <person name="Ball S.G."/>
            <person name="Gile G.H."/>
            <person name="Hirakawa Y."/>
            <person name="Hopkins J.F."/>
            <person name="Kuo A."/>
            <person name="Rensing S.A."/>
            <person name="Schmutz J."/>
            <person name="Symeonidi A."/>
            <person name="Elias M."/>
            <person name="Eveleigh R.J."/>
            <person name="Herman E.K."/>
            <person name="Klute M.J."/>
            <person name="Nakayama T."/>
            <person name="Obornik M."/>
            <person name="Reyes-Prieto A."/>
            <person name="Armbrust E.V."/>
            <person name="Aves S.J."/>
            <person name="Beiko R.G."/>
            <person name="Coutinho P."/>
            <person name="Dacks J.B."/>
            <person name="Durnford D.G."/>
            <person name="Fast N.M."/>
            <person name="Green B.R."/>
            <person name="Grisdale C.J."/>
            <person name="Hempel F."/>
            <person name="Henrissat B."/>
            <person name="Hoppner M.P."/>
            <person name="Ishida K."/>
            <person name="Kim E."/>
            <person name="Koreny L."/>
            <person name="Kroth P.G."/>
            <person name="Liu Y."/>
            <person name="Malik S.B."/>
            <person name="Maier U.G."/>
            <person name="McRose D."/>
            <person name="Mock T."/>
            <person name="Neilson J.A."/>
            <person name="Onodera N.T."/>
            <person name="Poole A.M."/>
            <person name="Pritham E.J."/>
            <person name="Richards T.A."/>
            <person name="Rocap G."/>
            <person name="Roy S.W."/>
            <person name="Sarai C."/>
            <person name="Schaack S."/>
            <person name="Shirato S."/>
            <person name="Slamovits C.H."/>
            <person name="Spencer D.F."/>
            <person name="Suzuki S."/>
            <person name="Worden A.Z."/>
            <person name="Zauner S."/>
            <person name="Barry K."/>
            <person name="Bell C."/>
            <person name="Bharti A.K."/>
            <person name="Crow J.A."/>
            <person name="Grimwood J."/>
            <person name="Kramer R."/>
            <person name="Lindquist E."/>
            <person name="Lucas S."/>
            <person name="Salamov A."/>
            <person name="McFadden G.I."/>
            <person name="Lane C.E."/>
            <person name="Keeling P.J."/>
            <person name="Gray M.W."/>
            <person name="Grigoriev I.V."/>
            <person name="Archibald J.M."/>
        </authorList>
    </citation>
    <scope>NUCLEOTIDE SEQUENCE</scope>
    <source>
        <strain evidence="2 4">CCMP2712</strain>
    </source>
</reference>
<dbReference type="HOGENOM" id="CLU_1565836_0_0_1"/>
<dbReference type="GeneID" id="17289687"/>
<dbReference type="KEGG" id="gtt:GUITHDRAFT_156194"/>
<reference evidence="4" key="2">
    <citation type="submission" date="2012-11" db="EMBL/GenBank/DDBJ databases">
        <authorList>
            <person name="Kuo A."/>
            <person name="Curtis B.A."/>
            <person name="Tanifuji G."/>
            <person name="Burki F."/>
            <person name="Gruber A."/>
            <person name="Irimia M."/>
            <person name="Maruyama S."/>
            <person name="Arias M.C."/>
            <person name="Ball S.G."/>
            <person name="Gile G.H."/>
            <person name="Hirakawa Y."/>
            <person name="Hopkins J.F."/>
            <person name="Rensing S.A."/>
            <person name="Schmutz J."/>
            <person name="Symeonidi A."/>
            <person name="Elias M."/>
            <person name="Eveleigh R.J."/>
            <person name="Herman E.K."/>
            <person name="Klute M.J."/>
            <person name="Nakayama T."/>
            <person name="Obornik M."/>
            <person name="Reyes-Prieto A."/>
            <person name="Armbrust E.V."/>
            <person name="Aves S.J."/>
            <person name="Beiko R.G."/>
            <person name="Coutinho P."/>
            <person name="Dacks J.B."/>
            <person name="Durnford D.G."/>
            <person name="Fast N.M."/>
            <person name="Green B.R."/>
            <person name="Grisdale C."/>
            <person name="Hempe F."/>
            <person name="Henrissat B."/>
            <person name="Hoppner M.P."/>
            <person name="Ishida K.-I."/>
            <person name="Kim E."/>
            <person name="Koreny L."/>
            <person name="Kroth P.G."/>
            <person name="Liu Y."/>
            <person name="Malik S.-B."/>
            <person name="Maier U.G."/>
            <person name="McRose D."/>
            <person name="Mock T."/>
            <person name="Neilson J.A."/>
            <person name="Onodera N.T."/>
            <person name="Poole A.M."/>
            <person name="Pritham E.J."/>
            <person name="Richards T.A."/>
            <person name="Rocap G."/>
            <person name="Roy S.W."/>
            <person name="Sarai C."/>
            <person name="Schaack S."/>
            <person name="Shirato S."/>
            <person name="Slamovits C.H."/>
            <person name="Spencer D.F."/>
            <person name="Suzuki S."/>
            <person name="Worden A.Z."/>
            <person name="Zauner S."/>
            <person name="Barry K."/>
            <person name="Bell C."/>
            <person name="Bharti A.K."/>
            <person name="Crow J.A."/>
            <person name="Grimwood J."/>
            <person name="Kramer R."/>
            <person name="Lindquist E."/>
            <person name="Lucas S."/>
            <person name="Salamov A."/>
            <person name="McFadden G.I."/>
            <person name="Lane C.E."/>
            <person name="Keeling P.J."/>
            <person name="Gray M.W."/>
            <person name="Grigoriev I.V."/>
            <person name="Archibald J.M."/>
        </authorList>
    </citation>
    <scope>NUCLEOTIDE SEQUENCE</scope>
    <source>
        <strain evidence="4">CCMP2712</strain>
    </source>
</reference>
<evidence type="ECO:0000313" key="2">
    <source>
        <dbReference type="EMBL" id="EKX32943.1"/>
    </source>
</evidence>
<dbReference type="EMBL" id="JH993163">
    <property type="protein sequence ID" value="EKX32943.1"/>
    <property type="molecule type" value="Genomic_DNA"/>
</dbReference>
<evidence type="ECO:0000313" key="4">
    <source>
        <dbReference type="Proteomes" id="UP000011087"/>
    </source>
</evidence>
<proteinExistence type="predicted"/>
<dbReference type="Proteomes" id="UP000011087">
    <property type="component" value="Unassembled WGS sequence"/>
</dbReference>
<dbReference type="AlphaFoldDB" id="L1I9N8"/>
<evidence type="ECO:0000256" key="1">
    <source>
        <dbReference type="SAM" id="MobiDB-lite"/>
    </source>
</evidence>
<organism evidence="2">
    <name type="scientific">Guillardia theta (strain CCMP2712)</name>
    <name type="common">Cryptophyte</name>
    <dbReference type="NCBI Taxonomy" id="905079"/>
    <lineage>
        <taxon>Eukaryota</taxon>
        <taxon>Cryptophyceae</taxon>
        <taxon>Pyrenomonadales</taxon>
        <taxon>Geminigeraceae</taxon>
        <taxon>Guillardia</taxon>
    </lineage>
</organism>
<protein>
    <submittedName>
        <fullName evidence="2 3">Uncharacterized protein</fullName>
    </submittedName>
</protein>
<sequence length="171" mass="19019">MNDLILDVENQPATGRSGKMHIQQHVNAGQGNRSKSSTRKALGDITNSRLNATLGKSSNTSFPRRQNVIASSAQVSQFSVAAQKVDDATDGATRWMEEPAFSDPVCESVLRDTHQLLEDNCASNEELVFPSYPTFEPEMNLTSKEWHAFEDGDDLKEHYEDLTFPELSLDD</sequence>